<gene>
    <name evidence="2" type="ORF">ACERLL_11720</name>
</gene>
<comment type="caution">
    <text evidence="2">The sequence shown here is derived from an EMBL/GenBank/DDBJ whole genome shotgun (WGS) entry which is preliminary data.</text>
</comment>
<organism evidence="2 3">
    <name type="scientific">Thiohalorhabdus methylotrophus</name>
    <dbReference type="NCBI Taxonomy" id="3242694"/>
    <lineage>
        <taxon>Bacteria</taxon>
        <taxon>Pseudomonadati</taxon>
        <taxon>Pseudomonadota</taxon>
        <taxon>Gammaproteobacteria</taxon>
        <taxon>Thiohalorhabdales</taxon>
        <taxon>Thiohalorhabdaceae</taxon>
        <taxon>Thiohalorhabdus</taxon>
    </lineage>
</organism>
<keyword evidence="3" id="KW-1185">Reference proteome</keyword>
<feature type="compositionally biased region" description="Low complexity" evidence="1">
    <location>
        <begin position="20"/>
        <end position="30"/>
    </location>
</feature>
<feature type="region of interest" description="Disordered" evidence="1">
    <location>
        <begin position="1"/>
        <end position="77"/>
    </location>
</feature>
<evidence type="ECO:0000313" key="3">
    <source>
        <dbReference type="Proteomes" id="UP001575181"/>
    </source>
</evidence>
<dbReference type="Proteomes" id="UP001575181">
    <property type="component" value="Unassembled WGS sequence"/>
</dbReference>
<protein>
    <submittedName>
        <fullName evidence="2">Uncharacterized protein</fullName>
    </submittedName>
</protein>
<dbReference type="EMBL" id="JBGUAW010000007">
    <property type="protein sequence ID" value="MFA9461494.1"/>
    <property type="molecule type" value="Genomic_DNA"/>
</dbReference>
<reference evidence="2 3" key="1">
    <citation type="submission" date="2024-08" db="EMBL/GenBank/DDBJ databases">
        <title>Whole-genome sequencing of halo(alkali)philic microorganisms from hypersaline lakes.</title>
        <authorList>
            <person name="Sorokin D.Y."/>
            <person name="Merkel A.Y."/>
            <person name="Messina E."/>
            <person name="Yakimov M."/>
        </authorList>
    </citation>
    <scope>NUCLEOTIDE SEQUENCE [LARGE SCALE GENOMIC DNA]</scope>
    <source>
        <strain evidence="2 3">Cl-TMA</strain>
    </source>
</reference>
<proteinExistence type="predicted"/>
<feature type="compositionally biased region" description="Basic and acidic residues" evidence="1">
    <location>
        <begin position="58"/>
        <end position="67"/>
    </location>
</feature>
<accession>A0ABV4TWK1</accession>
<evidence type="ECO:0000313" key="2">
    <source>
        <dbReference type="EMBL" id="MFA9461494.1"/>
    </source>
</evidence>
<sequence length="77" mass="8147">MAINPAAPQNPLPNGGESLANNQARNQAANDPERDSGRRVSSNTAEADQRVNGNEAATEGRESRSSDDSNGWLDIIV</sequence>
<evidence type="ECO:0000256" key="1">
    <source>
        <dbReference type="SAM" id="MobiDB-lite"/>
    </source>
</evidence>
<dbReference type="RefSeq" id="WP_373656281.1">
    <property type="nucleotide sequence ID" value="NZ_JBGUAW010000007.1"/>
</dbReference>
<name>A0ABV4TWK1_9GAMM</name>